<gene>
    <name evidence="1" type="ORF">A1O5_12910</name>
</gene>
<proteinExistence type="predicted"/>
<dbReference type="GeneID" id="19197596"/>
<feature type="non-terminal residue" evidence="1">
    <location>
        <position position="1"/>
    </location>
</feature>
<dbReference type="Proteomes" id="UP000019471">
    <property type="component" value="Unassembled WGS sequence"/>
</dbReference>
<organism evidence="1 2">
    <name type="scientific">Cladophialophora psammophila CBS 110553</name>
    <dbReference type="NCBI Taxonomy" id="1182543"/>
    <lineage>
        <taxon>Eukaryota</taxon>
        <taxon>Fungi</taxon>
        <taxon>Dikarya</taxon>
        <taxon>Ascomycota</taxon>
        <taxon>Pezizomycotina</taxon>
        <taxon>Eurotiomycetes</taxon>
        <taxon>Chaetothyriomycetidae</taxon>
        <taxon>Chaetothyriales</taxon>
        <taxon>Herpotrichiellaceae</taxon>
        <taxon>Cladophialophora</taxon>
    </lineage>
</organism>
<dbReference type="RefSeq" id="XP_007751669.1">
    <property type="nucleotide sequence ID" value="XM_007753479.1"/>
</dbReference>
<keyword evidence="2" id="KW-1185">Reference proteome</keyword>
<sequence>HNPSAMTWRYLATCWGVLSVEDCPGKASRRSWPKYQLVFEMKWAAGVNKLHAGLPTVFSVYMN</sequence>
<dbReference type="EMBL" id="AMGX01000039">
    <property type="protein sequence ID" value="EXJ54844.1"/>
    <property type="molecule type" value="Genomic_DNA"/>
</dbReference>
<reference evidence="1 2" key="1">
    <citation type="submission" date="2013-03" db="EMBL/GenBank/DDBJ databases">
        <title>The Genome Sequence of Cladophialophora psammophila CBS 110553.</title>
        <authorList>
            <consortium name="The Broad Institute Genomics Platform"/>
            <person name="Cuomo C."/>
            <person name="de Hoog S."/>
            <person name="Gorbushina A."/>
            <person name="Walker B."/>
            <person name="Young S.K."/>
            <person name="Zeng Q."/>
            <person name="Gargeya S."/>
            <person name="Fitzgerald M."/>
            <person name="Haas B."/>
            <person name="Abouelleil A."/>
            <person name="Allen A.W."/>
            <person name="Alvarado L."/>
            <person name="Arachchi H.M."/>
            <person name="Berlin A.M."/>
            <person name="Chapman S.B."/>
            <person name="Gainer-Dewar J."/>
            <person name="Goldberg J."/>
            <person name="Griggs A."/>
            <person name="Gujja S."/>
            <person name="Hansen M."/>
            <person name="Howarth C."/>
            <person name="Imamovic A."/>
            <person name="Ireland A."/>
            <person name="Larimer J."/>
            <person name="McCowan C."/>
            <person name="Murphy C."/>
            <person name="Pearson M."/>
            <person name="Poon T.W."/>
            <person name="Priest M."/>
            <person name="Roberts A."/>
            <person name="Saif S."/>
            <person name="Shea T."/>
            <person name="Sisk P."/>
            <person name="Sykes S."/>
            <person name="Wortman J."/>
            <person name="Nusbaum C."/>
            <person name="Birren B."/>
        </authorList>
    </citation>
    <scope>NUCLEOTIDE SEQUENCE [LARGE SCALE GENOMIC DNA]</scope>
    <source>
        <strain evidence="1 2">CBS 110553</strain>
    </source>
</reference>
<accession>W9W8I1</accession>
<evidence type="ECO:0000313" key="1">
    <source>
        <dbReference type="EMBL" id="EXJ54844.1"/>
    </source>
</evidence>
<dbReference type="AlphaFoldDB" id="W9W8I1"/>
<evidence type="ECO:0000313" key="2">
    <source>
        <dbReference type="Proteomes" id="UP000019471"/>
    </source>
</evidence>
<dbReference type="HOGENOM" id="CLU_2891937_0_0_1"/>
<comment type="caution">
    <text evidence="1">The sequence shown here is derived from an EMBL/GenBank/DDBJ whole genome shotgun (WGS) entry which is preliminary data.</text>
</comment>
<protein>
    <submittedName>
        <fullName evidence="1">Uncharacterized protein</fullName>
    </submittedName>
</protein>
<name>W9W8I1_9EURO</name>